<reference evidence="3" key="1">
    <citation type="submission" date="2016-10" db="EMBL/GenBank/DDBJ databases">
        <authorList>
            <person name="Varghese N."/>
            <person name="Submissions S."/>
        </authorList>
    </citation>
    <scope>NUCLEOTIDE SEQUENCE [LARGE SCALE GENOMIC DNA]</scope>
    <source>
        <strain evidence="3">DSM 43163</strain>
    </source>
</reference>
<dbReference type="NCBIfam" id="NF037959">
    <property type="entry name" value="MFS_SpdSyn"/>
    <property type="match status" value="1"/>
</dbReference>
<gene>
    <name evidence="2" type="ORF">SAMN04489712_12318</name>
</gene>
<proteinExistence type="predicted"/>
<dbReference type="InterPro" id="IPR029063">
    <property type="entry name" value="SAM-dependent_MTases_sf"/>
</dbReference>
<dbReference type="Gene3D" id="3.40.50.150">
    <property type="entry name" value="Vaccinia Virus protein VP39"/>
    <property type="match status" value="1"/>
</dbReference>
<dbReference type="PANTHER" id="PTHR43317:SF1">
    <property type="entry name" value="THERMOSPERMINE SYNTHASE ACAULIS5"/>
    <property type="match status" value="1"/>
</dbReference>
<dbReference type="OrthoDB" id="8221452at2"/>
<accession>A0A1H6DVI3</accession>
<evidence type="ECO:0000313" key="2">
    <source>
        <dbReference type="EMBL" id="SEG89084.1"/>
    </source>
</evidence>
<name>A0A1H6DVI3_9ACTN</name>
<sequence>MAERRAARRAVPSVYRSADGRVELRPDPEREHGWLLTVEGVPQSYVDLADPTYLGFEYMRLMGDVVDCLGDGRAPIDAVHVGGGACTLARYIAATRPGSRQLVLEPDAGLVRLVRERLPLRGVRGLRIRVVDGLAGVAALPDASDDLVVLDAFADAALPLELACLEFCGDVRRVLRPGGGYLVNMADGHRLEFARRMVATVREVFPHTLLLAEPGVLRGRRFGNLVLAASDTELPVAELTRRAAGGMVRARCMDTDALAGFCAGAAPLRRGEHVMVPVPPETAFGRP</sequence>
<dbReference type="Proteomes" id="UP000236723">
    <property type="component" value="Unassembled WGS sequence"/>
</dbReference>
<dbReference type="AlphaFoldDB" id="A0A1H6DVI3"/>
<dbReference type="SUPFAM" id="SSF53335">
    <property type="entry name" value="S-adenosyl-L-methionine-dependent methyltransferases"/>
    <property type="match status" value="1"/>
</dbReference>
<dbReference type="GO" id="GO:0006596">
    <property type="term" value="P:polyamine biosynthetic process"/>
    <property type="evidence" value="ECO:0007669"/>
    <property type="project" value="UniProtKB-KW"/>
</dbReference>
<dbReference type="EMBL" id="FNVO01000023">
    <property type="protein sequence ID" value="SEG89084.1"/>
    <property type="molecule type" value="Genomic_DNA"/>
</dbReference>
<keyword evidence="1" id="KW-0620">Polyamine biosynthesis</keyword>
<organism evidence="2 3">
    <name type="scientific">Thermomonospora echinospora</name>
    <dbReference type="NCBI Taxonomy" id="1992"/>
    <lineage>
        <taxon>Bacteria</taxon>
        <taxon>Bacillati</taxon>
        <taxon>Actinomycetota</taxon>
        <taxon>Actinomycetes</taxon>
        <taxon>Streptosporangiales</taxon>
        <taxon>Thermomonosporaceae</taxon>
        <taxon>Thermomonospora</taxon>
    </lineage>
</organism>
<keyword evidence="3" id="KW-1185">Reference proteome</keyword>
<evidence type="ECO:0000313" key="3">
    <source>
        <dbReference type="Proteomes" id="UP000236723"/>
    </source>
</evidence>
<dbReference type="PANTHER" id="PTHR43317">
    <property type="entry name" value="THERMOSPERMINE SYNTHASE ACAULIS5"/>
    <property type="match status" value="1"/>
</dbReference>
<evidence type="ECO:0000256" key="1">
    <source>
        <dbReference type="ARBA" id="ARBA00023115"/>
    </source>
</evidence>
<evidence type="ECO:0008006" key="4">
    <source>
        <dbReference type="Google" id="ProtNLM"/>
    </source>
</evidence>
<protein>
    <recommendedName>
        <fullName evidence="4">Spermidine synthase</fullName>
    </recommendedName>
</protein>
<dbReference type="RefSeq" id="WP_103943638.1">
    <property type="nucleotide sequence ID" value="NZ_FNVO01000023.1"/>
</dbReference>